<keyword evidence="2" id="KW-1185">Reference proteome</keyword>
<evidence type="ECO:0000313" key="2">
    <source>
        <dbReference type="Proteomes" id="UP001610446"/>
    </source>
</evidence>
<dbReference type="InterPro" id="IPR029675">
    <property type="entry name" value="PGAP4"/>
</dbReference>
<dbReference type="PANTHER" id="PTHR31410:SF1">
    <property type="entry name" value="POST-GPI ATTACHMENT TO PROTEINS FACTOR 4"/>
    <property type="match status" value="1"/>
</dbReference>
<dbReference type="EMBL" id="JBFXLU010000016">
    <property type="protein sequence ID" value="KAL2854257.1"/>
    <property type="molecule type" value="Genomic_DNA"/>
</dbReference>
<name>A0ABR4KPQ5_9EURO</name>
<reference evidence="1 2" key="1">
    <citation type="submission" date="2024-07" db="EMBL/GenBank/DDBJ databases">
        <title>Section-level genome sequencing and comparative genomics of Aspergillus sections Usti and Cavernicolus.</title>
        <authorList>
            <consortium name="Lawrence Berkeley National Laboratory"/>
            <person name="Nybo J.L."/>
            <person name="Vesth T.C."/>
            <person name="Theobald S."/>
            <person name="Frisvad J.C."/>
            <person name="Larsen T.O."/>
            <person name="Kjaerboelling I."/>
            <person name="Rothschild-Mancinelli K."/>
            <person name="Lyhne E.K."/>
            <person name="Kogle M.E."/>
            <person name="Barry K."/>
            <person name="Clum A."/>
            <person name="Na H."/>
            <person name="Ledsgaard L."/>
            <person name="Lin J."/>
            <person name="Lipzen A."/>
            <person name="Kuo A."/>
            <person name="Riley R."/>
            <person name="Mondo S."/>
            <person name="Labutti K."/>
            <person name="Haridas S."/>
            <person name="Pangalinan J."/>
            <person name="Salamov A.A."/>
            <person name="Simmons B.A."/>
            <person name="Magnuson J.K."/>
            <person name="Chen J."/>
            <person name="Drula E."/>
            <person name="Henrissat B."/>
            <person name="Wiebenga A."/>
            <person name="Lubbers R.J."/>
            <person name="Gomes A.C."/>
            <person name="Makela M.R."/>
            <person name="Stajich J."/>
            <person name="Grigoriev I.V."/>
            <person name="Mortensen U.H."/>
            <person name="De Vries R.P."/>
            <person name="Baker S.E."/>
            <person name="Andersen M.R."/>
        </authorList>
    </citation>
    <scope>NUCLEOTIDE SEQUENCE [LARGE SCALE GENOMIC DNA]</scope>
    <source>
        <strain evidence="1 2">CBS 123904</strain>
    </source>
</reference>
<proteinExistence type="predicted"/>
<gene>
    <name evidence="1" type="ORF">BJY01DRAFT_205776</name>
</gene>
<organism evidence="1 2">
    <name type="scientific">Aspergillus pseudoustus</name>
    <dbReference type="NCBI Taxonomy" id="1810923"/>
    <lineage>
        <taxon>Eukaryota</taxon>
        <taxon>Fungi</taxon>
        <taxon>Dikarya</taxon>
        <taxon>Ascomycota</taxon>
        <taxon>Pezizomycotina</taxon>
        <taxon>Eurotiomycetes</taxon>
        <taxon>Eurotiomycetidae</taxon>
        <taxon>Eurotiales</taxon>
        <taxon>Aspergillaceae</taxon>
        <taxon>Aspergillus</taxon>
        <taxon>Aspergillus subgen. Nidulantes</taxon>
    </lineage>
</organism>
<protein>
    <submittedName>
        <fullName evidence="1">Uncharacterized protein</fullName>
    </submittedName>
</protein>
<accession>A0ABR4KPQ5</accession>
<dbReference type="PANTHER" id="PTHR31410">
    <property type="entry name" value="TRANSMEMBRANE PROTEIN 246"/>
    <property type="match status" value="1"/>
</dbReference>
<evidence type="ECO:0000313" key="1">
    <source>
        <dbReference type="EMBL" id="KAL2854257.1"/>
    </source>
</evidence>
<sequence>MVTVRRELDTYFEASVGSLLEGLSERERRALYLSVLFADTDPAVHPSWGQKWVDRLVDEAGSYNVPKGQLEHLRMLGKQRNFYEKGVW</sequence>
<comment type="caution">
    <text evidence="1">The sequence shown here is derived from an EMBL/GenBank/DDBJ whole genome shotgun (WGS) entry which is preliminary data.</text>
</comment>
<dbReference type="Proteomes" id="UP001610446">
    <property type="component" value="Unassembled WGS sequence"/>
</dbReference>